<comment type="similarity">
    <text evidence="2 8">Belongs to the dihydrofolate reductase family.</text>
</comment>
<proteinExistence type="inferred from homology"/>
<protein>
    <recommendedName>
        <fullName evidence="3 8">Dihydrofolate reductase</fullName>
        <ecNumber evidence="3 8">1.5.1.3</ecNumber>
    </recommendedName>
</protein>
<accession>A0A9D9E3G2</accession>
<name>A0A9D9E3G2_9BACT</name>
<dbReference type="Proteomes" id="UP000823636">
    <property type="component" value="Unassembled WGS sequence"/>
</dbReference>
<evidence type="ECO:0000259" key="9">
    <source>
        <dbReference type="PROSITE" id="PS51330"/>
    </source>
</evidence>
<dbReference type="CDD" id="cd00209">
    <property type="entry name" value="DHFR"/>
    <property type="match status" value="1"/>
</dbReference>
<dbReference type="PIRSF" id="PIRSF000194">
    <property type="entry name" value="DHFR"/>
    <property type="match status" value="1"/>
</dbReference>
<comment type="function">
    <text evidence="7 8">Key enzyme in folate metabolism. Catalyzes an essential reaction for de novo glycine and purine synthesis, and for DNA precursor synthesis.</text>
</comment>
<comment type="catalytic activity">
    <reaction evidence="8">
        <text>(6S)-5,6,7,8-tetrahydrofolate + NADP(+) = 7,8-dihydrofolate + NADPH + H(+)</text>
        <dbReference type="Rhea" id="RHEA:15009"/>
        <dbReference type="ChEBI" id="CHEBI:15378"/>
        <dbReference type="ChEBI" id="CHEBI:57451"/>
        <dbReference type="ChEBI" id="CHEBI:57453"/>
        <dbReference type="ChEBI" id="CHEBI:57783"/>
        <dbReference type="ChEBI" id="CHEBI:58349"/>
        <dbReference type="EC" id="1.5.1.3"/>
    </reaction>
</comment>
<evidence type="ECO:0000313" key="10">
    <source>
        <dbReference type="EMBL" id="MBO8437805.1"/>
    </source>
</evidence>
<dbReference type="PANTHER" id="PTHR48069:SF3">
    <property type="entry name" value="DIHYDROFOLATE REDUCTASE"/>
    <property type="match status" value="1"/>
</dbReference>
<organism evidence="10 11">
    <name type="scientific">Candidatus Caccoplasma merdipullorum</name>
    <dbReference type="NCBI Taxonomy" id="2840718"/>
    <lineage>
        <taxon>Bacteria</taxon>
        <taxon>Pseudomonadati</taxon>
        <taxon>Bacteroidota</taxon>
        <taxon>Bacteroidia</taxon>
        <taxon>Bacteroidales</taxon>
        <taxon>Bacteroidaceae</taxon>
        <taxon>Bacteroidaceae incertae sedis</taxon>
        <taxon>Candidatus Caccoplasma</taxon>
    </lineage>
</organism>
<dbReference type="GO" id="GO:0006730">
    <property type="term" value="P:one-carbon metabolic process"/>
    <property type="evidence" value="ECO:0007669"/>
    <property type="project" value="UniProtKB-KW"/>
</dbReference>
<evidence type="ECO:0000256" key="3">
    <source>
        <dbReference type="ARBA" id="ARBA00012856"/>
    </source>
</evidence>
<dbReference type="InterPro" id="IPR001796">
    <property type="entry name" value="DHFR_dom"/>
</dbReference>
<gene>
    <name evidence="10" type="ORF">IAC54_02760</name>
</gene>
<dbReference type="Gene3D" id="3.40.430.10">
    <property type="entry name" value="Dihydrofolate Reductase, subunit A"/>
    <property type="match status" value="1"/>
</dbReference>
<evidence type="ECO:0000256" key="1">
    <source>
        <dbReference type="ARBA" id="ARBA00004903"/>
    </source>
</evidence>
<dbReference type="InterPro" id="IPR024072">
    <property type="entry name" value="DHFR-like_dom_sf"/>
</dbReference>
<dbReference type="GO" id="GO:0005829">
    <property type="term" value="C:cytosol"/>
    <property type="evidence" value="ECO:0007669"/>
    <property type="project" value="TreeGrafter"/>
</dbReference>
<dbReference type="EC" id="1.5.1.3" evidence="3 8"/>
<comment type="pathway">
    <text evidence="1 8">Cofactor biosynthesis; tetrahydrofolate biosynthesis; 5,6,7,8-tetrahydrofolate from 7,8-dihydrofolate: step 1/1.</text>
</comment>
<evidence type="ECO:0000256" key="8">
    <source>
        <dbReference type="PIRNR" id="PIRNR000194"/>
    </source>
</evidence>
<dbReference type="GO" id="GO:0050661">
    <property type="term" value="F:NADP binding"/>
    <property type="evidence" value="ECO:0007669"/>
    <property type="project" value="InterPro"/>
</dbReference>
<feature type="domain" description="DHFR" evidence="9">
    <location>
        <begin position="3"/>
        <end position="164"/>
    </location>
</feature>
<evidence type="ECO:0000256" key="7">
    <source>
        <dbReference type="ARBA" id="ARBA00025067"/>
    </source>
</evidence>
<dbReference type="PRINTS" id="PR00070">
    <property type="entry name" value="DHFR"/>
</dbReference>
<reference evidence="10" key="1">
    <citation type="submission" date="2020-10" db="EMBL/GenBank/DDBJ databases">
        <authorList>
            <person name="Gilroy R."/>
        </authorList>
    </citation>
    <scope>NUCLEOTIDE SEQUENCE</scope>
    <source>
        <strain evidence="10">G3-4614</strain>
    </source>
</reference>
<evidence type="ECO:0000256" key="6">
    <source>
        <dbReference type="ARBA" id="ARBA00023002"/>
    </source>
</evidence>
<dbReference type="GO" id="GO:0004146">
    <property type="term" value="F:dihydrofolate reductase activity"/>
    <property type="evidence" value="ECO:0007669"/>
    <property type="project" value="UniProtKB-EC"/>
</dbReference>
<evidence type="ECO:0000256" key="2">
    <source>
        <dbReference type="ARBA" id="ARBA00009539"/>
    </source>
</evidence>
<dbReference type="GO" id="GO:0046654">
    <property type="term" value="P:tetrahydrofolate biosynthetic process"/>
    <property type="evidence" value="ECO:0007669"/>
    <property type="project" value="InterPro"/>
</dbReference>
<evidence type="ECO:0000256" key="5">
    <source>
        <dbReference type="ARBA" id="ARBA00022857"/>
    </source>
</evidence>
<dbReference type="Pfam" id="PF00186">
    <property type="entry name" value="DHFR_1"/>
    <property type="match status" value="1"/>
</dbReference>
<keyword evidence="4 8" id="KW-0554">One-carbon metabolism</keyword>
<dbReference type="EMBL" id="JADIMW010000026">
    <property type="protein sequence ID" value="MBO8437805.1"/>
    <property type="molecule type" value="Genomic_DNA"/>
</dbReference>
<reference evidence="10" key="2">
    <citation type="journal article" date="2021" name="PeerJ">
        <title>Extensive microbial diversity within the chicken gut microbiome revealed by metagenomics and culture.</title>
        <authorList>
            <person name="Gilroy R."/>
            <person name="Ravi A."/>
            <person name="Getino M."/>
            <person name="Pursley I."/>
            <person name="Horton D.L."/>
            <person name="Alikhan N.F."/>
            <person name="Baker D."/>
            <person name="Gharbi K."/>
            <person name="Hall N."/>
            <person name="Watson M."/>
            <person name="Adriaenssens E.M."/>
            <person name="Foster-Nyarko E."/>
            <person name="Jarju S."/>
            <person name="Secka A."/>
            <person name="Antonio M."/>
            <person name="Oren A."/>
            <person name="Chaudhuri R.R."/>
            <person name="La Ragione R."/>
            <person name="Hildebrand F."/>
            <person name="Pallen M.J."/>
        </authorList>
    </citation>
    <scope>NUCLEOTIDE SEQUENCE</scope>
    <source>
        <strain evidence="10">G3-4614</strain>
    </source>
</reference>
<keyword evidence="5 8" id="KW-0521">NADP</keyword>
<keyword evidence="6 8" id="KW-0560">Oxidoreductase</keyword>
<evidence type="ECO:0000256" key="4">
    <source>
        <dbReference type="ARBA" id="ARBA00022563"/>
    </source>
</evidence>
<comment type="caution">
    <text evidence="10">The sequence shown here is derived from an EMBL/GenBank/DDBJ whole genome shotgun (WGS) entry which is preliminary data.</text>
</comment>
<dbReference type="AlphaFoldDB" id="A0A9D9E3G2"/>
<dbReference type="PANTHER" id="PTHR48069">
    <property type="entry name" value="DIHYDROFOLATE REDUCTASE"/>
    <property type="match status" value="1"/>
</dbReference>
<dbReference type="PROSITE" id="PS51330">
    <property type="entry name" value="DHFR_2"/>
    <property type="match status" value="1"/>
</dbReference>
<dbReference type="SUPFAM" id="SSF53597">
    <property type="entry name" value="Dihydrofolate reductase-like"/>
    <property type="match status" value="1"/>
</dbReference>
<sequence>MTKISIIAAVASDGAIGQGNNLLCRLKGDMKYFKELTMGHTIIMGRKTYLSLPKGALPGRRNIVVTRSTSRYPDTITYRDLSVALTAEKLLAAEEIFIIGGEEIYRQTIDVADRLYITEIAHTFPEADKHFPAINGDKWQEISRQENAADENNPYPYTFVVYDKKSR</sequence>
<evidence type="ECO:0000313" key="11">
    <source>
        <dbReference type="Proteomes" id="UP000823636"/>
    </source>
</evidence>
<dbReference type="GO" id="GO:0046655">
    <property type="term" value="P:folic acid metabolic process"/>
    <property type="evidence" value="ECO:0007669"/>
    <property type="project" value="TreeGrafter"/>
</dbReference>
<dbReference type="GO" id="GO:0046452">
    <property type="term" value="P:dihydrofolate metabolic process"/>
    <property type="evidence" value="ECO:0007669"/>
    <property type="project" value="TreeGrafter"/>
</dbReference>
<dbReference type="InterPro" id="IPR012259">
    <property type="entry name" value="DHFR"/>
</dbReference>